<dbReference type="Proteomes" id="UP000320475">
    <property type="component" value="Unassembled WGS sequence"/>
</dbReference>
<comment type="subcellular location">
    <subcellularLocation>
        <location evidence="1">Nucleus</location>
    </subcellularLocation>
</comment>
<dbReference type="Pfam" id="PF22534">
    <property type="entry name" value="RFC_C"/>
    <property type="match status" value="1"/>
</dbReference>
<dbReference type="Gene3D" id="1.10.8.60">
    <property type="match status" value="1"/>
</dbReference>
<dbReference type="SUPFAM" id="SSF52540">
    <property type="entry name" value="P-loop containing nucleoside triphosphate hydrolases"/>
    <property type="match status" value="1"/>
</dbReference>
<dbReference type="InterPro" id="IPR008921">
    <property type="entry name" value="DNA_pol3_clamp-load_cplx_C"/>
</dbReference>
<proteinExistence type="inferred from homology"/>
<evidence type="ECO:0000256" key="1">
    <source>
        <dbReference type="ARBA" id="ARBA00004123"/>
    </source>
</evidence>
<accession>A0A507DKY7</accession>
<protein>
    <recommendedName>
        <fullName evidence="5">Replication factor C subunit 5</fullName>
    </recommendedName>
</protein>
<dbReference type="VEuPathDB" id="FungiDB:SeMB42_g01770"/>
<dbReference type="Proteomes" id="UP000317494">
    <property type="component" value="Unassembled WGS sequence"/>
</dbReference>
<keyword evidence="9" id="KW-1185">Reference proteome</keyword>
<evidence type="ECO:0000313" key="7">
    <source>
        <dbReference type="EMBL" id="TPX48146.1"/>
    </source>
</evidence>
<dbReference type="InterPro" id="IPR050238">
    <property type="entry name" value="DNA_Rep/Repair_Clamp_Loader"/>
</dbReference>
<dbReference type="GO" id="GO:0006271">
    <property type="term" value="P:DNA strand elongation involved in DNA replication"/>
    <property type="evidence" value="ECO:0007669"/>
    <property type="project" value="UniProtKB-ARBA"/>
</dbReference>
<dbReference type="Gene3D" id="1.20.272.10">
    <property type="match status" value="1"/>
</dbReference>
<dbReference type="Gene3D" id="3.40.50.300">
    <property type="entry name" value="P-loop containing nucleotide triphosphate hydrolases"/>
    <property type="match status" value="1"/>
</dbReference>
<dbReference type="SUPFAM" id="SSF48019">
    <property type="entry name" value="post-AAA+ oligomerization domain-like"/>
    <property type="match status" value="1"/>
</dbReference>
<gene>
    <name evidence="7" type="ORF">SeLEV6574_g02203</name>
    <name evidence="8" type="ORF">SeMB42_g01770</name>
</gene>
<evidence type="ECO:0000256" key="2">
    <source>
        <dbReference type="ARBA" id="ARBA00005378"/>
    </source>
</evidence>
<dbReference type="GO" id="GO:0031390">
    <property type="term" value="C:Ctf18 RFC-like complex"/>
    <property type="evidence" value="ECO:0007669"/>
    <property type="project" value="TreeGrafter"/>
</dbReference>
<comment type="similarity">
    <text evidence="2">Belongs to the activator 1 small subunits family.</text>
</comment>
<dbReference type="FunFam" id="1.20.272.10:FF:000002">
    <property type="entry name" value="Replication factor C subunit 3"/>
    <property type="match status" value="1"/>
</dbReference>
<evidence type="ECO:0000256" key="4">
    <source>
        <dbReference type="ARBA" id="ARBA00023242"/>
    </source>
</evidence>
<dbReference type="PANTHER" id="PTHR11669:SF1">
    <property type="entry name" value="REPLICATION FACTOR C SUBUNIT 3"/>
    <property type="match status" value="1"/>
</dbReference>
<dbReference type="InterPro" id="IPR003593">
    <property type="entry name" value="AAA+_ATPase"/>
</dbReference>
<dbReference type="GO" id="GO:0031389">
    <property type="term" value="C:Rad17 RFC-like complex"/>
    <property type="evidence" value="ECO:0007669"/>
    <property type="project" value="TreeGrafter"/>
</dbReference>
<evidence type="ECO:0000256" key="5">
    <source>
        <dbReference type="ARBA" id="ARBA00070185"/>
    </source>
</evidence>
<dbReference type="InterPro" id="IPR027417">
    <property type="entry name" value="P-loop_NTPase"/>
</dbReference>
<dbReference type="EMBL" id="QEAN01000048">
    <property type="protein sequence ID" value="TPX51915.1"/>
    <property type="molecule type" value="Genomic_DNA"/>
</dbReference>
<dbReference type="GO" id="GO:0006281">
    <property type="term" value="P:DNA repair"/>
    <property type="evidence" value="ECO:0007669"/>
    <property type="project" value="UniProtKB-ARBA"/>
</dbReference>
<evidence type="ECO:0000313" key="10">
    <source>
        <dbReference type="Proteomes" id="UP000320475"/>
    </source>
</evidence>
<comment type="caution">
    <text evidence="8">The sequence shown here is derived from an EMBL/GenBank/DDBJ whole genome shotgun (WGS) entry which is preliminary data.</text>
</comment>
<feature type="domain" description="AAA+ ATPase" evidence="6">
    <location>
        <begin position="36"/>
        <end position="189"/>
    </location>
</feature>
<keyword evidence="4" id="KW-0539">Nucleus</keyword>
<dbReference type="SMART" id="SM00382">
    <property type="entry name" value="AAA"/>
    <property type="match status" value="1"/>
</dbReference>
<dbReference type="GO" id="GO:0003689">
    <property type="term" value="F:DNA clamp loader activity"/>
    <property type="evidence" value="ECO:0007669"/>
    <property type="project" value="TreeGrafter"/>
</dbReference>
<dbReference type="FunFam" id="3.40.50.300:FF:000136">
    <property type="entry name" value="Replication factor C subunit 5"/>
    <property type="match status" value="1"/>
</dbReference>
<name>A0A507DKY7_9FUNG</name>
<reference evidence="9 10" key="1">
    <citation type="journal article" date="2019" name="Sci. Rep.">
        <title>Comparative genomics of chytrid fungi reveal insights into the obligate biotrophic and pathogenic lifestyle of Synchytrium endobioticum.</title>
        <authorList>
            <person name="van de Vossenberg B.T.L.H."/>
            <person name="Warris S."/>
            <person name="Nguyen H.D.T."/>
            <person name="van Gent-Pelzer M.P.E."/>
            <person name="Joly D.L."/>
            <person name="van de Geest H.C."/>
            <person name="Bonants P.J.M."/>
            <person name="Smith D.S."/>
            <person name="Levesque C.A."/>
            <person name="van der Lee T.A.J."/>
        </authorList>
    </citation>
    <scope>NUCLEOTIDE SEQUENCE [LARGE SCALE GENOMIC DNA]</scope>
    <source>
        <strain evidence="7 10">LEV6574</strain>
        <strain evidence="8 9">MB42</strain>
    </source>
</reference>
<dbReference type="Pfam" id="PF13177">
    <property type="entry name" value="DNA_pol3_delta2"/>
    <property type="match status" value="1"/>
</dbReference>
<keyword evidence="3" id="KW-0235">DNA replication</keyword>
<organism evidence="8 9">
    <name type="scientific">Synchytrium endobioticum</name>
    <dbReference type="NCBI Taxonomy" id="286115"/>
    <lineage>
        <taxon>Eukaryota</taxon>
        <taxon>Fungi</taxon>
        <taxon>Fungi incertae sedis</taxon>
        <taxon>Chytridiomycota</taxon>
        <taxon>Chytridiomycota incertae sedis</taxon>
        <taxon>Chytridiomycetes</taxon>
        <taxon>Synchytriales</taxon>
        <taxon>Synchytriaceae</taxon>
        <taxon>Synchytrium</taxon>
    </lineage>
</organism>
<evidence type="ECO:0000313" key="8">
    <source>
        <dbReference type="EMBL" id="TPX51915.1"/>
    </source>
</evidence>
<dbReference type="GO" id="GO:0003677">
    <property type="term" value="F:DNA binding"/>
    <property type="evidence" value="ECO:0007669"/>
    <property type="project" value="InterPro"/>
</dbReference>
<dbReference type="CDD" id="cd00009">
    <property type="entry name" value="AAA"/>
    <property type="match status" value="1"/>
</dbReference>
<dbReference type="STRING" id="286115.A0A507DKY7"/>
<evidence type="ECO:0000313" key="9">
    <source>
        <dbReference type="Proteomes" id="UP000317494"/>
    </source>
</evidence>
<dbReference type="GO" id="GO:0005663">
    <property type="term" value="C:DNA replication factor C complex"/>
    <property type="evidence" value="ECO:0007669"/>
    <property type="project" value="TreeGrafter"/>
</dbReference>
<evidence type="ECO:0000256" key="3">
    <source>
        <dbReference type="ARBA" id="ARBA00022705"/>
    </source>
</evidence>
<dbReference type="EMBL" id="QEAM01000058">
    <property type="protein sequence ID" value="TPX48146.1"/>
    <property type="molecule type" value="Genomic_DNA"/>
</dbReference>
<sequence>MVATLWVDKHRPLTLEKLDYHKTLNDQLKALASAGDLPHLLVYGPSGSGKKTRIMAVLRQVFGAGVEKIKTEVKIFTTPSGVKKEIHIVSSNYHIELTPSDVGIYDRVIVQDLLKDIGQTQQVDQSAKRSFKVVIINEADTLSRDAQAGLRRTMEKYMTNLRIILCCNSTSKIISPIRSRCLLVRVPAPSVAEIATGLQRVAHKEKIQLPEDFARRVAEESNGNMRRAALMLEAAKVQQYPFQENQEVVVPDWEEFIAGVARSILQEQTPAQLLSIRGHFYELLTHMIPADTIIRTLAFMLIKNVSDDMKGKIVELAAQFEHQIRLGSKPIIHLEAFVARFMAVYKRWLLELQNC</sequence>
<dbReference type="OrthoDB" id="761538at2759"/>
<dbReference type="AlphaFoldDB" id="A0A507DKY7"/>
<dbReference type="FunFam" id="1.10.8.60:FF:000030">
    <property type="entry name" value="replication factor C subunit 3"/>
    <property type="match status" value="1"/>
</dbReference>
<dbReference type="Pfam" id="PF21960">
    <property type="entry name" value="RCF1-5-like_lid"/>
    <property type="match status" value="1"/>
</dbReference>
<dbReference type="GO" id="GO:0031391">
    <property type="term" value="C:Elg1 RFC-like complex"/>
    <property type="evidence" value="ECO:0007669"/>
    <property type="project" value="TreeGrafter"/>
</dbReference>
<evidence type="ECO:0000259" key="6">
    <source>
        <dbReference type="SMART" id="SM00382"/>
    </source>
</evidence>
<dbReference type="PANTHER" id="PTHR11669">
    <property type="entry name" value="REPLICATION FACTOR C / DNA POLYMERASE III GAMMA-TAU SUBUNIT"/>
    <property type="match status" value="1"/>
</dbReference>